<protein>
    <submittedName>
        <fullName evidence="2">Uncharacterized protein</fullName>
    </submittedName>
</protein>
<feature type="compositionally biased region" description="Low complexity" evidence="1">
    <location>
        <begin position="12"/>
        <end position="22"/>
    </location>
</feature>
<dbReference type="RefSeq" id="WP_185679646.1">
    <property type="nucleotide sequence ID" value="NZ_JACLAX010000010.1"/>
</dbReference>
<name>A0A7X1FZM6_9SPHN</name>
<dbReference type="EMBL" id="JACLAX010000010">
    <property type="protein sequence ID" value="MBC2669789.1"/>
    <property type="molecule type" value="Genomic_DNA"/>
</dbReference>
<comment type="caution">
    <text evidence="2">The sequence shown here is derived from an EMBL/GenBank/DDBJ whole genome shotgun (WGS) entry which is preliminary data.</text>
</comment>
<proteinExistence type="predicted"/>
<gene>
    <name evidence="2" type="ORF">H7F53_11600</name>
</gene>
<accession>A0A7X1FZM6</accession>
<organism evidence="2 3">
    <name type="scientific">Novosphingobium piscinae</name>
    <dbReference type="NCBI Taxonomy" id="1507448"/>
    <lineage>
        <taxon>Bacteria</taxon>
        <taxon>Pseudomonadati</taxon>
        <taxon>Pseudomonadota</taxon>
        <taxon>Alphaproteobacteria</taxon>
        <taxon>Sphingomonadales</taxon>
        <taxon>Sphingomonadaceae</taxon>
        <taxon>Novosphingobium</taxon>
    </lineage>
</organism>
<dbReference type="Proteomes" id="UP000551327">
    <property type="component" value="Unassembled WGS sequence"/>
</dbReference>
<reference evidence="2 3" key="1">
    <citation type="submission" date="2020-08" db="EMBL/GenBank/DDBJ databases">
        <title>The genome sequence of type strain Novosphingobium piscinae KCTC 42194.</title>
        <authorList>
            <person name="Liu Y."/>
        </authorList>
    </citation>
    <scope>NUCLEOTIDE SEQUENCE [LARGE SCALE GENOMIC DNA]</scope>
    <source>
        <strain evidence="2 3">KCTC 42194</strain>
    </source>
</reference>
<evidence type="ECO:0000313" key="2">
    <source>
        <dbReference type="EMBL" id="MBC2669789.1"/>
    </source>
</evidence>
<keyword evidence="3" id="KW-1185">Reference proteome</keyword>
<sequence length="493" mass="55431">MTYYDPTLGQGAAPSASAPHAPCQKQSVSPDGHVSSAVNPDAPELPFGTWFNEAYDLREPEGAAFTSAILERIAPHERRVRKRRSIDAANHYTITRAVLANAMRCHFYRAPPLVAYTTGAGQAYYKSAPMWLNAEAMRRTIGLLEVAGMVTTATGEWGVASSTYAATPALLELAMQHGITPDSLTVHRLRPERLVRLYRQKSGNSRLVDFVPTEETEYWADLLAAHNAFTASHQIELELSAEEERQWLSRWNRKRLGDGSNRPRPKVIRPELLQTDLYRSFNNGGTESFMEGGRLYGAWWIGTPKEQRRKITIDGLPLVEADYSCCQPRMLYHLRGIDYVDDCYELEPLIYHARASGLPDEHYREAVKAMMQALINGNSRDKLELAPLKDGHSYDPFEPLAVRRMLEAKHEAISDDLGTGIGLHLQRKDSDLALTIITSLMWKGIAALPIHDAFMVQQRYEAELVSEMENAYRLMFNGYNPIIKVSGSSEHIN</sequence>
<evidence type="ECO:0000313" key="3">
    <source>
        <dbReference type="Proteomes" id="UP000551327"/>
    </source>
</evidence>
<dbReference type="AlphaFoldDB" id="A0A7X1FZM6"/>
<evidence type="ECO:0000256" key="1">
    <source>
        <dbReference type="SAM" id="MobiDB-lite"/>
    </source>
</evidence>
<feature type="region of interest" description="Disordered" evidence="1">
    <location>
        <begin position="1"/>
        <end position="39"/>
    </location>
</feature>